<accession>T1C2U6</accession>
<dbReference type="Gene3D" id="3.30.470.20">
    <property type="entry name" value="ATP-grasp fold, B domain"/>
    <property type="match status" value="1"/>
</dbReference>
<dbReference type="PROSITE" id="PS50975">
    <property type="entry name" value="ATP_GRASP"/>
    <property type="match status" value="1"/>
</dbReference>
<dbReference type="Pfam" id="PF08443">
    <property type="entry name" value="RimK"/>
    <property type="match status" value="1"/>
</dbReference>
<proteinExistence type="predicted"/>
<dbReference type="AlphaFoldDB" id="T1C2U6"/>
<dbReference type="InterPro" id="IPR011761">
    <property type="entry name" value="ATP-grasp"/>
</dbReference>
<dbReference type="GO" id="GO:0005524">
    <property type="term" value="F:ATP binding"/>
    <property type="evidence" value="ECO:0007669"/>
    <property type="project" value="InterPro"/>
</dbReference>
<name>T1C2U6_9ZZZZ</name>
<dbReference type="PANTHER" id="PTHR21621">
    <property type="entry name" value="RIBOSOMAL PROTEIN S6 MODIFICATION PROTEIN"/>
    <property type="match status" value="1"/>
</dbReference>
<dbReference type="GO" id="GO:0009432">
    <property type="term" value="P:SOS response"/>
    <property type="evidence" value="ECO:0007669"/>
    <property type="project" value="TreeGrafter"/>
</dbReference>
<dbReference type="GO" id="GO:0005737">
    <property type="term" value="C:cytoplasm"/>
    <property type="evidence" value="ECO:0007669"/>
    <property type="project" value="TreeGrafter"/>
</dbReference>
<reference evidence="2" key="2">
    <citation type="journal article" date="2014" name="ISME J.">
        <title>Microbial stratification in low pH oxic and suboxic macroscopic growths along an acid mine drainage.</title>
        <authorList>
            <person name="Mendez-Garcia C."/>
            <person name="Mesa V."/>
            <person name="Sprenger R.R."/>
            <person name="Richter M."/>
            <person name="Diez M.S."/>
            <person name="Solano J."/>
            <person name="Bargiela R."/>
            <person name="Golyshina O.V."/>
            <person name="Manteca A."/>
            <person name="Ramos J.L."/>
            <person name="Gallego J.R."/>
            <person name="Llorente I."/>
            <person name="Martins Dos Santos V.A."/>
            <person name="Jensen O.N."/>
            <person name="Pelaez A.I."/>
            <person name="Sanchez J."/>
            <person name="Ferrer M."/>
        </authorList>
    </citation>
    <scope>NUCLEOTIDE SEQUENCE</scope>
</reference>
<reference evidence="2" key="1">
    <citation type="submission" date="2013-08" db="EMBL/GenBank/DDBJ databases">
        <authorList>
            <person name="Mendez C."/>
            <person name="Richter M."/>
            <person name="Ferrer M."/>
            <person name="Sanchez J."/>
        </authorList>
    </citation>
    <scope>NUCLEOTIDE SEQUENCE</scope>
</reference>
<dbReference type="Gene3D" id="3.30.1490.20">
    <property type="entry name" value="ATP-grasp fold, A domain"/>
    <property type="match status" value="1"/>
</dbReference>
<evidence type="ECO:0000313" key="2">
    <source>
        <dbReference type="EMBL" id="EQD60450.1"/>
    </source>
</evidence>
<dbReference type="GO" id="GO:0018169">
    <property type="term" value="F:ribosomal S6-glutamic acid ligase activity"/>
    <property type="evidence" value="ECO:0007669"/>
    <property type="project" value="TreeGrafter"/>
</dbReference>
<dbReference type="SUPFAM" id="SSF56059">
    <property type="entry name" value="Glutathione synthetase ATP-binding domain-like"/>
    <property type="match status" value="1"/>
</dbReference>
<dbReference type="InterPro" id="IPR013815">
    <property type="entry name" value="ATP_grasp_subdomain_1"/>
</dbReference>
<dbReference type="InterPro" id="IPR013651">
    <property type="entry name" value="ATP-grasp_RimK-type"/>
</dbReference>
<organism evidence="2">
    <name type="scientific">mine drainage metagenome</name>
    <dbReference type="NCBI Taxonomy" id="410659"/>
    <lineage>
        <taxon>unclassified sequences</taxon>
        <taxon>metagenomes</taxon>
        <taxon>ecological metagenomes</taxon>
    </lineage>
</organism>
<dbReference type="GO" id="GO:0046872">
    <property type="term" value="F:metal ion binding"/>
    <property type="evidence" value="ECO:0007669"/>
    <property type="project" value="InterPro"/>
</dbReference>
<protein>
    <submittedName>
        <fullName evidence="2">RimK domain-containing protein ATP-grasp</fullName>
    </submittedName>
</protein>
<dbReference type="EMBL" id="AUZZ01002450">
    <property type="protein sequence ID" value="EQD60450.1"/>
    <property type="molecule type" value="Genomic_DNA"/>
</dbReference>
<sequence>MPPSNKKALKSFIAAGKELGIEVDPIDKGDYTRLAEYDGLFIRETTALDHHTYRFAHKAEREGMVVIDDPTSILRCTNKIYLHDLLRSKKLATPRTEILYRDDPKQLRDLSERLGFPMVLKIPDGSFSRGVIKVETSTDLDRAASELFQHTALVIAQEFLYTEFDWRIGVLNHETLYACQYSMARGHWQIYNHGAKGTAKSGGFKTLPVREAPPEVIKLALRATQPIGDGFYGVDIKQTPERTVVIEVNDNPSVDAGVEDAYLGEDLYLRVMQEFLRRLERKRLGIIG</sequence>
<gene>
    <name evidence="2" type="ORF">B2A_03676</name>
</gene>
<feature type="domain" description="ATP-grasp" evidence="1">
    <location>
        <begin position="83"/>
        <end position="276"/>
    </location>
</feature>
<evidence type="ECO:0000259" key="1">
    <source>
        <dbReference type="PROSITE" id="PS50975"/>
    </source>
</evidence>
<comment type="caution">
    <text evidence="2">The sequence shown here is derived from an EMBL/GenBank/DDBJ whole genome shotgun (WGS) entry which is preliminary data.</text>
</comment>
<dbReference type="PANTHER" id="PTHR21621:SF0">
    <property type="entry name" value="BETA-CITRYLGLUTAMATE SYNTHASE B-RELATED"/>
    <property type="match status" value="1"/>
</dbReference>